<dbReference type="EMBL" id="MU853226">
    <property type="protein sequence ID" value="KAK4124943.1"/>
    <property type="molecule type" value="Genomic_DNA"/>
</dbReference>
<dbReference type="PANTHER" id="PTHR40622">
    <property type="match status" value="1"/>
</dbReference>
<feature type="chain" id="PRO_5042899153" description="DUF7728 domain-containing protein" evidence="3">
    <location>
        <begin position="21"/>
        <end position="389"/>
    </location>
</feature>
<dbReference type="Pfam" id="PF24854">
    <property type="entry name" value="DUF7728"/>
    <property type="match status" value="1"/>
</dbReference>
<keyword evidence="2" id="KW-1133">Transmembrane helix</keyword>
<feature type="transmembrane region" description="Helical" evidence="2">
    <location>
        <begin position="307"/>
        <end position="340"/>
    </location>
</feature>
<sequence>MLLKLFTAAAGLLAIPATQAFLVSPEISDADIQVANTIESLGDLGAETQVVDVECPGCPILVRGRRGKSFQRKIDRPSHLELTFSVDHQPDHDRLLVNGFELYPTSRPSFEPLLAPQIVEGRRRHRGHDRHDRDHNDRKHRVRPSRHTPQPQRLGFTARVSAPKKDANRQFELVEVELQIIEVGIAFIDGIPNVKVTLIKDAEGRLLMSQIEKSEPKQVLEHPNGGAEQCETMMCEWVATVREKLKGLKGFGHCHGGHTKGGTASPALGEAPHGHPHHHHLPGDKPRPTPFREHRWGKLFKHIGSHILLPVLIGIVAGVSVSLIGMAVGTVIVSLWRVVFRRRNGHRRHHSHHNAAHKEAALDEEKSGLMEHEDLPPSYDEETTKTSQA</sequence>
<evidence type="ECO:0000256" key="1">
    <source>
        <dbReference type="SAM" id="MobiDB-lite"/>
    </source>
</evidence>
<gene>
    <name evidence="5" type="ORF">N657DRAFT_632876</name>
</gene>
<keyword evidence="2" id="KW-0472">Membrane</keyword>
<feature type="compositionally biased region" description="Low complexity" evidence="1">
    <location>
        <begin position="261"/>
        <end position="271"/>
    </location>
</feature>
<reference evidence="5" key="2">
    <citation type="submission" date="2023-05" db="EMBL/GenBank/DDBJ databases">
        <authorList>
            <consortium name="Lawrence Berkeley National Laboratory"/>
            <person name="Steindorff A."/>
            <person name="Hensen N."/>
            <person name="Bonometti L."/>
            <person name="Westerberg I."/>
            <person name="Brannstrom I.O."/>
            <person name="Guillou S."/>
            <person name="Cros-Aarteil S."/>
            <person name="Calhoun S."/>
            <person name="Haridas S."/>
            <person name="Kuo A."/>
            <person name="Mondo S."/>
            <person name="Pangilinan J."/>
            <person name="Riley R."/>
            <person name="Labutti K."/>
            <person name="Andreopoulos B."/>
            <person name="Lipzen A."/>
            <person name="Chen C."/>
            <person name="Yanf M."/>
            <person name="Daum C."/>
            <person name="Ng V."/>
            <person name="Clum A."/>
            <person name="Ohm R."/>
            <person name="Martin F."/>
            <person name="Silar P."/>
            <person name="Natvig D."/>
            <person name="Lalanne C."/>
            <person name="Gautier V."/>
            <person name="Ament-Velasquez S.L."/>
            <person name="Kruys A."/>
            <person name="Hutchinson M.I."/>
            <person name="Powell A.J."/>
            <person name="Barry K."/>
            <person name="Miller A.N."/>
            <person name="Grigoriev I.V."/>
            <person name="Debuchy R."/>
            <person name="Gladieux P."/>
            <person name="Thoren M.H."/>
            <person name="Johannesson H."/>
        </authorList>
    </citation>
    <scope>NUCLEOTIDE SEQUENCE</scope>
    <source>
        <strain evidence="5">CBS 731.68</strain>
    </source>
</reference>
<feature type="compositionally biased region" description="Basic and acidic residues" evidence="1">
    <location>
        <begin position="356"/>
        <end position="375"/>
    </location>
</feature>
<protein>
    <recommendedName>
        <fullName evidence="4">DUF7728 domain-containing protein</fullName>
    </recommendedName>
</protein>
<dbReference type="RefSeq" id="XP_062648714.1">
    <property type="nucleotide sequence ID" value="XM_062791175.1"/>
</dbReference>
<feature type="region of interest" description="Disordered" evidence="1">
    <location>
        <begin position="346"/>
        <end position="389"/>
    </location>
</feature>
<evidence type="ECO:0000313" key="5">
    <source>
        <dbReference type="EMBL" id="KAK4124943.1"/>
    </source>
</evidence>
<evidence type="ECO:0000256" key="2">
    <source>
        <dbReference type="SAM" id="Phobius"/>
    </source>
</evidence>
<evidence type="ECO:0000259" key="4">
    <source>
        <dbReference type="Pfam" id="PF24854"/>
    </source>
</evidence>
<feature type="signal peptide" evidence="3">
    <location>
        <begin position="1"/>
        <end position="20"/>
    </location>
</feature>
<feature type="region of interest" description="Disordered" evidence="1">
    <location>
        <begin position="261"/>
        <end position="292"/>
    </location>
</feature>
<proteinExistence type="predicted"/>
<keyword evidence="2" id="KW-0812">Transmembrane</keyword>
<reference evidence="5" key="1">
    <citation type="journal article" date="2023" name="Mol. Phylogenet. Evol.">
        <title>Genome-scale phylogeny and comparative genomics of the fungal order Sordariales.</title>
        <authorList>
            <person name="Hensen N."/>
            <person name="Bonometti L."/>
            <person name="Westerberg I."/>
            <person name="Brannstrom I.O."/>
            <person name="Guillou S."/>
            <person name="Cros-Aarteil S."/>
            <person name="Calhoun S."/>
            <person name="Haridas S."/>
            <person name="Kuo A."/>
            <person name="Mondo S."/>
            <person name="Pangilinan J."/>
            <person name="Riley R."/>
            <person name="LaButti K."/>
            <person name="Andreopoulos B."/>
            <person name="Lipzen A."/>
            <person name="Chen C."/>
            <person name="Yan M."/>
            <person name="Daum C."/>
            <person name="Ng V."/>
            <person name="Clum A."/>
            <person name="Steindorff A."/>
            <person name="Ohm R.A."/>
            <person name="Martin F."/>
            <person name="Silar P."/>
            <person name="Natvig D.O."/>
            <person name="Lalanne C."/>
            <person name="Gautier V."/>
            <person name="Ament-Velasquez S.L."/>
            <person name="Kruys A."/>
            <person name="Hutchinson M.I."/>
            <person name="Powell A.J."/>
            <person name="Barry K."/>
            <person name="Miller A.N."/>
            <person name="Grigoriev I.V."/>
            <person name="Debuchy R."/>
            <person name="Gladieux P."/>
            <person name="Hiltunen Thoren M."/>
            <person name="Johannesson H."/>
        </authorList>
    </citation>
    <scope>NUCLEOTIDE SEQUENCE</scope>
    <source>
        <strain evidence="5">CBS 731.68</strain>
    </source>
</reference>
<dbReference type="AlphaFoldDB" id="A0AAN6Z541"/>
<dbReference type="InterPro" id="IPR056145">
    <property type="entry name" value="DUF7728"/>
</dbReference>
<dbReference type="Proteomes" id="UP001302602">
    <property type="component" value="Unassembled WGS sequence"/>
</dbReference>
<keyword evidence="3" id="KW-0732">Signal</keyword>
<dbReference type="PANTHER" id="PTHR40622:SF1">
    <property type="match status" value="1"/>
</dbReference>
<evidence type="ECO:0000313" key="6">
    <source>
        <dbReference type="Proteomes" id="UP001302602"/>
    </source>
</evidence>
<dbReference type="GeneID" id="87827944"/>
<feature type="compositionally biased region" description="Basic and acidic residues" evidence="1">
    <location>
        <begin position="281"/>
        <end position="292"/>
    </location>
</feature>
<name>A0AAN6Z541_9PEZI</name>
<feature type="domain" description="DUF7728" evidence="4">
    <location>
        <begin position="47"/>
        <end position="216"/>
    </location>
</feature>
<organism evidence="5 6">
    <name type="scientific">Parathielavia appendiculata</name>
    <dbReference type="NCBI Taxonomy" id="2587402"/>
    <lineage>
        <taxon>Eukaryota</taxon>
        <taxon>Fungi</taxon>
        <taxon>Dikarya</taxon>
        <taxon>Ascomycota</taxon>
        <taxon>Pezizomycotina</taxon>
        <taxon>Sordariomycetes</taxon>
        <taxon>Sordariomycetidae</taxon>
        <taxon>Sordariales</taxon>
        <taxon>Chaetomiaceae</taxon>
        <taxon>Parathielavia</taxon>
    </lineage>
</organism>
<feature type="region of interest" description="Disordered" evidence="1">
    <location>
        <begin position="119"/>
        <end position="154"/>
    </location>
</feature>
<comment type="caution">
    <text evidence="5">The sequence shown here is derived from an EMBL/GenBank/DDBJ whole genome shotgun (WGS) entry which is preliminary data.</text>
</comment>
<accession>A0AAN6Z541</accession>
<evidence type="ECO:0000256" key="3">
    <source>
        <dbReference type="SAM" id="SignalP"/>
    </source>
</evidence>
<feature type="compositionally biased region" description="Basic residues" evidence="1">
    <location>
        <begin position="346"/>
        <end position="355"/>
    </location>
</feature>
<keyword evidence="6" id="KW-1185">Reference proteome</keyword>